<name>A0ABY2FHI5_9ACTN</name>
<dbReference type="PIRSF" id="PIRSF028743">
    <property type="entry name" value="GvpO_protein"/>
    <property type="match status" value="1"/>
</dbReference>
<reference evidence="2 3" key="1">
    <citation type="submission" date="2019-03" db="EMBL/GenBank/DDBJ databases">
        <title>Genomic Encyclopedia of Type Strains, Phase III (KMG-III): the genomes of soil and plant-associated and newly described type strains.</title>
        <authorList>
            <person name="Whitman W."/>
        </authorList>
    </citation>
    <scope>NUCLEOTIDE SEQUENCE [LARGE SCALE GENOMIC DNA]</scope>
    <source>
        <strain evidence="2 3">VKMAc-2574</strain>
    </source>
</reference>
<sequence length="124" mass="13674">MATPRKSTQSRTTRQPEKGRTTAKRATSPGASQNGQRPSPPQSLRNVALMAARELAQLIGHDPEGIVAVEKRDEGWLVQVEVVEAHRIPATTDILAVYEVEVDADGGVTGYRRKDRYVRGRVQE</sequence>
<dbReference type="InterPro" id="IPR008634">
    <property type="entry name" value="Gas-vesicle_GvpO"/>
</dbReference>
<gene>
    <name evidence="2" type="ORF">EV137_4683</name>
</gene>
<dbReference type="Proteomes" id="UP000295060">
    <property type="component" value="Unassembled WGS sequence"/>
</dbReference>
<evidence type="ECO:0000313" key="2">
    <source>
        <dbReference type="EMBL" id="TDW90854.1"/>
    </source>
</evidence>
<dbReference type="Pfam" id="PF05800">
    <property type="entry name" value="GvpO"/>
    <property type="match status" value="1"/>
</dbReference>
<feature type="compositionally biased region" description="Polar residues" evidence="1">
    <location>
        <begin position="29"/>
        <end position="43"/>
    </location>
</feature>
<feature type="compositionally biased region" description="Polar residues" evidence="1">
    <location>
        <begin position="1"/>
        <end position="13"/>
    </location>
</feature>
<keyword evidence="3" id="KW-1185">Reference proteome</keyword>
<dbReference type="RefSeq" id="WP_134130705.1">
    <property type="nucleotide sequence ID" value="NZ_SODU01000002.1"/>
</dbReference>
<proteinExistence type="predicted"/>
<evidence type="ECO:0000256" key="1">
    <source>
        <dbReference type="SAM" id="MobiDB-lite"/>
    </source>
</evidence>
<protein>
    <submittedName>
        <fullName evidence="2">Gas vesicle protein GvpO</fullName>
    </submittedName>
</protein>
<accession>A0ABY2FHI5</accession>
<feature type="region of interest" description="Disordered" evidence="1">
    <location>
        <begin position="1"/>
        <end position="43"/>
    </location>
</feature>
<comment type="caution">
    <text evidence="2">The sequence shown here is derived from an EMBL/GenBank/DDBJ whole genome shotgun (WGS) entry which is preliminary data.</text>
</comment>
<organism evidence="2 3">
    <name type="scientific">Kribbella pratensis</name>
    <dbReference type="NCBI Taxonomy" id="2512112"/>
    <lineage>
        <taxon>Bacteria</taxon>
        <taxon>Bacillati</taxon>
        <taxon>Actinomycetota</taxon>
        <taxon>Actinomycetes</taxon>
        <taxon>Propionibacteriales</taxon>
        <taxon>Kribbellaceae</taxon>
        <taxon>Kribbella</taxon>
    </lineage>
</organism>
<dbReference type="EMBL" id="SODU01000002">
    <property type="protein sequence ID" value="TDW90854.1"/>
    <property type="molecule type" value="Genomic_DNA"/>
</dbReference>
<evidence type="ECO:0000313" key="3">
    <source>
        <dbReference type="Proteomes" id="UP000295060"/>
    </source>
</evidence>